<dbReference type="RefSeq" id="WP_146164260.1">
    <property type="nucleotide sequence ID" value="NZ_PVZG01000025.1"/>
</dbReference>
<keyword evidence="3" id="KW-1185">Reference proteome</keyword>
<gene>
    <name evidence="2" type="ORF">CLV70_12588</name>
</gene>
<evidence type="ECO:0000313" key="2">
    <source>
        <dbReference type="EMBL" id="PRY20207.1"/>
    </source>
</evidence>
<feature type="transmembrane region" description="Helical" evidence="1">
    <location>
        <begin position="12"/>
        <end position="36"/>
    </location>
</feature>
<proteinExistence type="predicted"/>
<evidence type="ECO:0000256" key="1">
    <source>
        <dbReference type="SAM" id="Phobius"/>
    </source>
</evidence>
<dbReference type="EMBL" id="PVZG01000025">
    <property type="protein sequence ID" value="PRY20207.1"/>
    <property type="molecule type" value="Genomic_DNA"/>
</dbReference>
<organism evidence="2 3">
    <name type="scientific">Pseudosporangium ferrugineum</name>
    <dbReference type="NCBI Taxonomy" id="439699"/>
    <lineage>
        <taxon>Bacteria</taxon>
        <taxon>Bacillati</taxon>
        <taxon>Actinomycetota</taxon>
        <taxon>Actinomycetes</taxon>
        <taxon>Micromonosporales</taxon>
        <taxon>Micromonosporaceae</taxon>
        <taxon>Pseudosporangium</taxon>
    </lineage>
</organism>
<dbReference type="Proteomes" id="UP000239209">
    <property type="component" value="Unassembled WGS sequence"/>
</dbReference>
<comment type="caution">
    <text evidence="2">The sequence shown here is derived from an EMBL/GenBank/DDBJ whole genome shotgun (WGS) entry which is preliminary data.</text>
</comment>
<keyword evidence="1" id="KW-0472">Membrane</keyword>
<reference evidence="2 3" key="1">
    <citation type="submission" date="2018-03" db="EMBL/GenBank/DDBJ databases">
        <title>Genomic Encyclopedia of Archaeal and Bacterial Type Strains, Phase II (KMG-II): from individual species to whole genera.</title>
        <authorList>
            <person name="Goeker M."/>
        </authorList>
    </citation>
    <scope>NUCLEOTIDE SEQUENCE [LARGE SCALE GENOMIC DNA]</scope>
    <source>
        <strain evidence="2 3">DSM 45348</strain>
    </source>
</reference>
<keyword evidence="1" id="KW-0812">Transmembrane</keyword>
<feature type="transmembrane region" description="Helical" evidence="1">
    <location>
        <begin position="103"/>
        <end position="124"/>
    </location>
</feature>
<protein>
    <submittedName>
        <fullName evidence="2">Uncharacterized protein</fullName>
    </submittedName>
</protein>
<evidence type="ECO:0000313" key="3">
    <source>
        <dbReference type="Proteomes" id="UP000239209"/>
    </source>
</evidence>
<sequence>MTDVLRRADAGFVRILDGLVVFWVVPWVALAGWIGFSLWELADVGNTLVQSGQTLDSAGQALQRAGDIPLIGDVPEQLGNQVRTTAADIIDRGQQSLAYGRQLAVLLAVAVGLAPVVPVLLPYLPARLARRREAETVRRLLRDPDRRPSLDVYLAHRAVSTLPLQRMEALTADPWDDLTHGRVGMLAAAELARMGIAGDRASAVRPGP</sequence>
<keyword evidence="1" id="KW-1133">Transmembrane helix</keyword>
<dbReference type="AlphaFoldDB" id="A0A2T0RGD1"/>
<accession>A0A2T0RGD1</accession>
<name>A0A2T0RGD1_9ACTN</name>
<dbReference type="OrthoDB" id="9898082at2"/>